<keyword evidence="2" id="KW-0812">Transmembrane</keyword>
<evidence type="ECO:0008006" key="5">
    <source>
        <dbReference type="Google" id="ProtNLM"/>
    </source>
</evidence>
<keyword evidence="2" id="KW-1133">Transmembrane helix</keyword>
<dbReference type="Pfam" id="PF04911">
    <property type="entry name" value="ATP-synt_J"/>
    <property type="match status" value="1"/>
</dbReference>
<dbReference type="AlphaFoldDB" id="A0A4U0X183"/>
<proteinExistence type="predicted"/>
<keyword evidence="4" id="KW-1185">Reference proteome</keyword>
<dbReference type="GO" id="GO:0045259">
    <property type="term" value="C:proton-transporting ATP synthase complex"/>
    <property type="evidence" value="ECO:0007669"/>
    <property type="project" value="InterPro"/>
</dbReference>
<feature type="transmembrane region" description="Helical" evidence="2">
    <location>
        <begin position="20"/>
        <end position="39"/>
    </location>
</feature>
<organism evidence="3 4">
    <name type="scientific">Friedmanniomyces simplex</name>
    <dbReference type="NCBI Taxonomy" id="329884"/>
    <lineage>
        <taxon>Eukaryota</taxon>
        <taxon>Fungi</taxon>
        <taxon>Dikarya</taxon>
        <taxon>Ascomycota</taxon>
        <taxon>Pezizomycotina</taxon>
        <taxon>Dothideomycetes</taxon>
        <taxon>Dothideomycetidae</taxon>
        <taxon>Mycosphaerellales</taxon>
        <taxon>Teratosphaeriaceae</taxon>
        <taxon>Friedmanniomyces</taxon>
    </lineage>
</organism>
<name>A0A4U0X183_9PEZI</name>
<dbReference type="EMBL" id="NAJQ01000418">
    <property type="protein sequence ID" value="TKA70012.1"/>
    <property type="molecule type" value="Genomic_DNA"/>
</dbReference>
<accession>A0A4U0X183</accession>
<dbReference type="Proteomes" id="UP000309340">
    <property type="component" value="Unassembled WGS sequence"/>
</dbReference>
<protein>
    <recommendedName>
        <fullName evidence="5">ATP synthase subunit J, mitochondrial</fullName>
    </recommendedName>
</protein>
<comment type="caution">
    <text evidence="3">The sequence shown here is derived from an EMBL/GenBank/DDBJ whole genome shotgun (WGS) entry which is preliminary data.</text>
</comment>
<dbReference type="PANTHER" id="PTHR28060:SF1">
    <property type="entry name" value="ATP SYNTHASE SUBUNIT J, MITOCHONDRIAL"/>
    <property type="match status" value="1"/>
</dbReference>
<feature type="region of interest" description="Disordered" evidence="1">
    <location>
        <begin position="45"/>
        <end position="67"/>
    </location>
</feature>
<evidence type="ECO:0000313" key="4">
    <source>
        <dbReference type="Proteomes" id="UP000309340"/>
    </source>
</evidence>
<dbReference type="PANTHER" id="PTHR28060">
    <property type="entry name" value="ATP SYNTHASE SUBUNIT J, MITOCHONDRIAL"/>
    <property type="match status" value="1"/>
</dbReference>
<evidence type="ECO:0000256" key="1">
    <source>
        <dbReference type="SAM" id="MobiDB-lite"/>
    </source>
</evidence>
<keyword evidence="2" id="KW-0472">Membrane</keyword>
<dbReference type="OrthoDB" id="5520611at2759"/>
<sequence>MEAPRSSLLGKKYPVPIIRTLWPFFSAGLVIAYGVNSLATRLADTDEFRNDPRNPAIKSGARSPDKH</sequence>
<dbReference type="GO" id="GO:0046933">
    <property type="term" value="F:proton-transporting ATP synthase activity, rotational mechanism"/>
    <property type="evidence" value="ECO:0007669"/>
    <property type="project" value="TreeGrafter"/>
</dbReference>
<gene>
    <name evidence="3" type="ORF">B0A55_07038</name>
</gene>
<reference evidence="3 4" key="1">
    <citation type="submission" date="2017-03" db="EMBL/GenBank/DDBJ databases">
        <title>Genomes of endolithic fungi from Antarctica.</title>
        <authorList>
            <person name="Coleine C."/>
            <person name="Masonjones S."/>
            <person name="Stajich J.E."/>
        </authorList>
    </citation>
    <scope>NUCLEOTIDE SEQUENCE [LARGE SCALE GENOMIC DNA]</scope>
    <source>
        <strain evidence="3 4">CCFEE 5184</strain>
    </source>
</reference>
<evidence type="ECO:0000313" key="3">
    <source>
        <dbReference type="EMBL" id="TKA70012.1"/>
    </source>
</evidence>
<dbReference type="STRING" id="329884.A0A4U0X183"/>
<evidence type="ECO:0000256" key="2">
    <source>
        <dbReference type="SAM" id="Phobius"/>
    </source>
</evidence>
<dbReference type="InterPro" id="IPR006995">
    <property type="entry name" value="ATP_synth_F0_jsu"/>
</dbReference>